<dbReference type="NCBIfam" id="TIGR00017">
    <property type="entry name" value="cmk"/>
    <property type="match status" value="1"/>
</dbReference>
<dbReference type="Gene3D" id="3.40.50.620">
    <property type="entry name" value="HUPs"/>
    <property type="match status" value="1"/>
</dbReference>
<evidence type="ECO:0000256" key="1">
    <source>
        <dbReference type="ARBA" id="ARBA00004990"/>
    </source>
</evidence>
<keyword evidence="10 15" id="KW-0067">ATP-binding</keyword>
<comment type="pathway">
    <text evidence="1 15">Cofactor biosynthesis; (R)-pantothenate biosynthesis; (R)-pantothenate from (R)-pantoate and beta-alanine: step 1/1.</text>
</comment>
<dbReference type="CDD" id="cd02020">
    <property type="entry name" value="CMPK"/>
    <property type="match status" value="1"/>
</dbReference>
<reference evidence="17 18" key="1">
    <citation type="journal article" date="2007" name="PLoS Genet.">
        <title>Patterns and implications of gene gain and loss in the evolution of Prochlorococcus.</title>
        <authorList>
            <person name="Kettler G.C."/>
            <person name="Martiny A.C."/>
            <person name="Huang K."/>
            <person name="Zucker J."/>
            <person name="Coleman M.L."/>
            <person name="Rodrigue S."/>
            <person name="Chen F."/>
            <person name="Lapidus A."/>
            <person name="Ferriera S."/>
            <person name="Johnson J."/>
            <person name="Steglich C."/>
            <person name="Church G.M."/>
            <person name="Richardson P."/>
            <person name="Chisholm S.W."/>
        </authorList>
    </citation>
    <scope>NUCLEOTIDE SEQUENCE [LARGE SCALE GENOMIC DNA]</scope>
    <source>
        <strain evidence="18">MIT 9211</strain>
    </source>
</reference>
<dbReference type="SUPFAM" id="SSF52540">
    <property type="entry name" value="P-loop containing nucleoside triphosphate hydrolases"/>
    <property type="match status" value="1"/>
</dbReference>
<dbReference type="STRING" id="93059.P9211_17111"/>
<dbReference type="Pfam" id="PF02569">
    <property type="entry name" value="Pantoate_ligase"/>
    <property type="match status" value="1"/>
</dbReference>
<evidence type="ECO:0000256" key="4">
    <source>
        <dbReference type="ARBA" id="ARBA00022490"/>
    </source>
</evidence>
<proteinExistence type="inferred from homology"/>
<keyword evidence="7 15" id="KW-0808">Transferase</keyword>
<evidence type="ECO:0000256" key="15">
    <source>
        <dbReference type="HAMAP-Rule" id="MF_01349"/>
    </source>
</evidence>
<keyword evidence="5 15" id="KW-0436">Ligase</keyword>
<feature type="active site" description="Proton donor" evidence="15">
    <location>
        <position position="37"/>
    </location>
</feature>
<dbReference type="EC" id="6.3.2.1" evidence="15"/>
<comment type="function">
    <text evidence="15">Catalyzes the condensation of pantoate with beta-alanine in an ATP-dependent reaction via a pantoyl-adenylate intermediate.</text>
</comment>
<dbReference type="PANTHER" id="PTHR21299:SF1">
    <property type="entry name" value="PANTOATE--BETA-ALANINE LIGASE"/>
    <property type="match status" value="1"/>
</dbReference>
<feature type="domain" description="Cytidylate kinase" evidence="16">
    <location>
        <begin position="289"/>
        <end position="503"/>
    </location>
</feature>
<evidence type="ECO:0000256" key="10">
    <source>
        <dbReference type="ARBA" id="ARBA00022840"/>
    </source>
</evidence>
<accession>A9BCT0</accession>
<feature type="binding site" evidence="15">
    <location>
        <position position="65"/>
    </location>
    <ligand>
        <name>beta-alanine</name>
        <dbReference type="ChEBI" id="CHEBI:57966"/>
    </ligand>
</feature>
<dbReference type="SUPFAM" id="SSF52374">
    <property type="entry name" value="Nucleotidylyl transferase"/>
    <property type="match status" value="1"/>
</dbReference>
<dbReference type="NCBIfam" id="TIGR00018">
    <property type="entry name" value="panC"/>
    <property type="match status" value="1"/>
</dbReference>
<dbReference type="Pfam" id="PF02224">
    <property type="entry name" value="Cytidylate_kin"/>
    <property type="match status" value="1"/>
</dbReference>
<keyword evidence="9 15" id="KW-0418">Kinase</keyword>
<evidence type="ECO:0000259" key="16">
    <source>
        <dbReference type="Pfam" id="PF02224"/>
    </source>
</evidence>
<keyword evidence="4 15" id="KW-0963">Cytoplasm</keyword>
<comment type="function">
    <text evidence="15">Catalyzes the transfer of a phosphate group from ATP to either CMP or dCMP to form CDP or dCDP and ADP, respectively.</text>
</comment>
<dbReference type="GO" id="GO:0036431">
    <property type="term" value="F:dCMP kinase activity"/>
    <property type="evidence" value="ECO:0007669"/>
    <property type="project" value="InterPro"/>
</dbReference>
<feature type="binding site" evidence="15">
    <location>
        <begin position="154"/>
        <end position="157"/>
    </location>
    <ligand>
        <name>ATP</name>
        <dbReference type="ChEBI" id="CHEBI:30616"/>
    </ligand>
</feature>
<dbReference type="HOGENOM" id="CLU_037427_0_0_3"/>
<feature type="region of interest" description="Cytidylate kinase" evidence="15">
    <location>
        <begin position="281"/>
        <end position="517"/>
    </location>
</feature>
<evidence type="ECO:0000256" key="8">
    <source>
        <dbReference type="ARBA" id="ARBA00022741"/>
    </source>
</evidence>
<keyword evidence="8 15" id="KW-0547">Nucleotide-binding</keyword>
<feature type="region of interest" description="Pantoate--beta-alanine ligase" evidence="15">
    <location>
        <begin position="1"/>
        <end position="280"/>
    </location>
</feature>
<sequence>MVNIPILKTTKELELWHQEQKAEIYFVPTMGALHEGHSKLIQSANAIKKDRPGVILVSIFINPLQFGLNEDFEKYPRALDQDASLAYAAGANAIWAPDYEDVFPGGAKSHFQIKVPETLQSQLCGASRKGHFDGVATVIIRLLQFTRPKIIFLGEKDWQQLVIIRQLINDLGITTKVQGVPTARDQNGLAFSSRNSYLKQNDVCKAISLPKTLMQAAKDFKRQKSINVRNIESSLEKNGLEVEYVETVDPKFLTSINHAKNLSLLAAAVRCGETRLIDHVFLMSRNPIVAIDGPAGAGKSTVTRAFAKKLGLLYLDTGAMYRAVTWLIIKKGIDLKDDEGLSQSLKELNLEFKVSQLEEQNVFLNGKNITKEIRSPEITEKVPLVASKSIVRKILTIQQKALGKDGGLVAEGRDIGTTVFPDAELKVFLTASPKERAKRRSIDLKNKGFTVPNLLDLEKQIKERDQIDSSRKIAPLLKSEEAIELVTDGMSIEEVIDSLVKMFRLEIPEEVWPTPIL</sequence>
<dbReference type="InterPro" id="IPR024894">
    <property type="entry name" value="Pantoate_ligase/cytidylate_kin"/>
</dbReference>
<name>A9BCT0_PROM4</name>
<dbReference type="Proteomes" id="UP000000788">
    <property type="component" value="Chromosome"/>
</dbReference>
<comment type="similarity">
    <text evidence="15">In the N-terminal section; belongs to the pantothenate synthetase family.</text>
</comment>
<feature type="binding site" evidence="15">
    <location>
        <begin position="30"/>
        <end position="37"/>
    </location>
    <ligand>
        <name>ATP</name>
        <dbReference type="ChEBI" id="CHEBI:30616"/>
    </ligand>
</feature>
<dbReference type="InterPro" id="IPR011994">
    <property type="entry name" value="Cytidylate_kinase_dom"/>
</dbReference>
<evidence type="ECO:0000256" key="5">
    <source>
        <dbReference type="ARBA" id="ARBA00022598"/>
    </source>
</evidence>
<dbReference type="GO" id="GO:0015940">
    <property type="term" value="P:pantothenate biosynthetic process"/>
    <property type="evidence" value="ECO:0007669"/>
    <property type="project" value="UniProtKB-UniRule"/>
</dbReference>
<dbReference type="eggNOG" id="COG0283">
    <property type="taxonomic scope" value="Bacteria"/>
</dbReference>
<evidence type="ECO:0000256" key="6">
    <source>
        <dbReference type="ARBA" id="ARBA00022655"/>
    </source>
</evidence>
<dbReference type="CDD" id="cd02019">
    <property type="entry name" value="NK"/>
    <property type="match status" value="1"/>
</dbReference>
<dbReference type="GO" id="GO:0004592">
    <property type="term" value="F:pantoate-beta-alanine ligase activity"/>
    <property type="evidence" value="ECO:0007669"/>
    <property type="project" value="UniProtKB-UniRule"/>
</dbReference>
<dbReference type="InterPro" id="IPR014729">
    <property type="entry name" value="Rossmann-like_a/b/a_fold"/>
</dbReference>
<evidence type="ECO:0000256" key="14">
    <source>
        <dbReference type="ARBA" id="ARBA00048478"/>
    </source>
</evidence>
<dbReference type="HAMAP" id="MF_00158">
    <property type="entry name" value="PanC"/>
    <property type="match status" value="1"/>
</dbReference>
<dbReference type="HAMAP" id="MF_01349">
    <property type="entry name" value="PanCY"/>
    <property type="match status" value="1"/>
</dbReference>
<dbReference type="NCBIfam" id="NF010004">
    <property type="entry name" value="PRK13477.1"/>
    <property type="match status" value="1"/>
</dbReference>
<comment type="catalytic activity">
    <reaction evidence="14 15">
        <text>CMP + ATP = CDP + ADP</text>
        <dbReference type="Rhea" id="RHEA:11600"/>
        <dbReference type="ChEBI" id="CHEBI:30616"/>
        <dbReference type="ChEBI" id="CHEBI:58069"/>
        <dbReference type="ChEBI" id="CHEBI:60377"/>
        <dbReference type="ChEBI" id="CHEBI:456216"/>
        <dbReference type="EC" id="2.7.4.25"/>
    </reaction>
</comment>
<dbReference type="GO" id="GO:0036430">
    <property type="term" value="F:CMP kinase activity"/>
    <property type="evidence" value="ECO:0007669"/>
    <property type="project" value="RHEA"/>
</dbReference>
<evidence type="ECO:0000256" key="2">
    <source>
        <dbReference type="ARBA" id="ARBA00009256"/>
    </source>
</evidence>
<comment type="catalytic activity">
    <reaction evidence="13 15">
        <text>(R)-pantoate + beta-alanine + ATP = (R)-pantothenate + AMP + diphosphate + H(+)</text>
        <dbReference type="Rhea" id="RHEA:10912"/>
        <dbReference type="ChEBI" id="CHEBI:15378"/>
        <dbReference type="ChEBI" id="CHEBI:15980"/>
        <dbReference type="ChEBI" id="CHEBI:29032"/>
        <dbReference type="ChEBI" id="CHEBI:30616"/>
        <dbReference type="ChEBI" id="CHEBI:33019"/>
        <dbReference type="ChEBI" id="CHEBI:57966"/>
        <dbReference type="ChEBI" id="CHEBI:456215"/>
        <dbReference type="EC" id="6.3.2.1"/>
    </reaction>
</comment>
<evidence type="ECO:0000256" key="12">
    <source>
        <dbReference type="ARBA" id="ARBA00047615"/>
    </source>
</evidence>
<dbReference type="GO" id="GO:0015949">
    <property type="term" value="P:nucleobase-containing small molecule interconversion"/>
    <property type="evidence" value="ECO:0007669"/>
    <property type="project" value="TreeGrafter"/>
</dbReference>
<dbReference type="HAMAP" id="MF_00238">
    <property type="entry name" value="Cytidyl_kinase_type1"/>
    <property type="match status" value="1"/>
</dbReference>
<dbReference type="EMBL" id="CP000878">
    <property type="protein sequence ID" value="ABX09642.1"/>
    <property type="molecule type" value="Genomic_DNA"/>
</dbReference>
<dbReference type="Gene3D" id="3.30.1300.10">
    <property type="entry name" value="Pantoate-beta-alanine ligase, C-terminal domain"/>
    <property type="match status" value="1"/>
</dbReference>
<dbReference type="InterPro" id="IPR042176">
    <property type="entry name" value="Pantoate_ligase_C"/>
</dbReference>
<dbReference type="InterPro" id="IPR003136">
    <property type="entry name" value="Cytidylate_kin"/>
</dbReference>
<dbReference type="InterPro" id="IPR003721">
    <property type="entry name" value="Pantoate_ligase"/>
</dbReference>
<comment type="similarity">
    <text evidence="15">In the C-terminal section; belongs to the cytidylate kinase family. Type 1 subfamily.</text>
</comment>
<keyword evidence="6 15" id="KW-0566">Pantothenate biosynthesis</keyword>
<feature type="binding site" evidence="15">
    <location>
        <position position="183"/>
    </location>
    <ligand>
        <name>ATP</name>
        <dbReference type="ChEBI" id="CHEBI:30616"/>
    </ligand>
</feature>
<evidence type="ECO:0000256" key="9">
    <source>
        <dbReference type="ARBA" id="ARBA00022777"/>
    </source>
</evidence>
<comment type="similarity">
    <text evidence="2">Belongs to the pantothenate synthetase family.</text>
</comment>
<dbReference type="GO" id="GO:0005829">
    <property type="term" value="C:cytosol"/>
    <property type="evidence" value="ECO:0007669"/>
    <property type="project" value="TreeGrafter"/>
</dbReference>
<comment type="subcellular location">
    <subcellularLocation>
        <location evidence="15">Cytoplasm</location>
    </subcellularLocation>
</comment>
<evidence type="ECO:0000256" key="3">
    <source>
        <dbReference type="ARBA" id="ARBA00009427"/>
    </source>
</evidence>
<comment type="similarity">
    <text evidence="3">Belongs to the cytidylate kinase family. Type 1 subfamily.</text>
</comment>
<dbReference type="Gene3D" id="3.40.50.300">
    <property type="entry name" value="P-loop containing nucleotide triphosphate hydrolases"/>
    <property type="match status" value="1"/>
</dbReference>
<dbReference type="AlphaFoldDB" id="A9BCT0"/>
<evidence type="ECO:0000256" key="7">
    <source>
        <dbReference type="ARBA" id="ARBA00022679"/>
    </source>
</evidence>
<dbReference type="GO" id="GO:0005524">
    <property type="term" value="F:ATP binding"/>
    <property type="evidence" value="ECO:0007669"/>
    <property type="project" value="UniProtKB-UniRule"/>
</dbReference>
<gene>
    <name evidence="17" type="primary">cmk</name>
    <name evidence="15" type="synonym">panC/cmk</name>
    <name evidence="17" type="ordered locus">P9211_17111</name>
</gene>
<evidence type="ECO:0000313" key="17">
    <source>
        <dbReference type="EMBL" id="ABX09642.1"/>
    </source>
</evidence>
<organism evidence="17 18">
    <name type="scientific">Prochlorococcus marinus (strain MIT 9211)</name>
    <dbReference type="NCBI Taxonomy" id="93059"/>
    <lineage>
        <taxon>Bacteria</taxon>
        <taxon>Bacillati</taxon>
        <taxon>Cyanobacteriota</taxon>
        <taxon>Cyanophyceae</taxon>
        <taxon>Synechococcales</taxon>
        <taxon>Prochlorococcaceae</taxon>
        <taxon>Prochlorococcus</taxon>
    </lineage>
</organism>
<dbReference type="eggNOG" id="COG0414">
    <property type="taxonomic scope" value="Bacteria"/>
</dbReference>
<dbReference type="UniPathway" id="UPA00028">
    <property type="reaction ID" value="UER00005"/>
</dbReference>
<feature type="binding site" evidence="15">
    <location>
        <position position="160"/>
    </location>
    <ligand>
        <name>(R)-pantoate</name>
        <dbReference type="ChEBI" id="CHEBI:15980"/>
    </ligand>
</feature>
<evidence type="ECO:0000256" key="11">
    <source>
        <dbReference type="ARBA" id="ARBA00023268"/>
    </source>
</evidence>
<keyword evidence="11 15" id="KW-0511">Multifunctional enzyme</keyword>
<evidence type="ECO:0000256" key="13">
    <source>
        <dbReference type="ARBA" id="ARBA00048258"/>
    </source>
</evidence>
<keyword evidence="18" id="KW-1185">Reference proteome</keyword>
<dbReference type="GO" id="GO:0006220">
    <property type="term" value="P:pyrimidine nucleotide metabolic process"/>
    <property type="evidence" value="ECO:0007669"/>
    <property type="project" value="UniProtKB-UniRule"/>
</dbReference>
<comment type="catalytic activity">
    <reaction evidence="12 15">
        <text>dCMP + ATP = dCDP + ADP</text>
        <dbReference type="Rhea" id="RHEA:25094"/>
        <dbReference type="ChEBI" id="CHEBI:30616"/>
        <dbReference type="ChEBI" id="CHEBI:57566"/>
        <dbReference type="ChEBI" id="CHEBI:58593"/>
        <dbReference type="ChEBI" id="CHEBI:456216"/>
        <dbReference type="EC" id="2.7.4.25"/>
    </reaction>
</comment>
<protein>
    <recommendedName>
        <fullName evidence="15">Bifunctional pantoate ligase/cytidylate kinase</fullName>
    </recommendedName>
    <domain>
        <recommendedName>
            <fullName evidence="15">Pantothenate synthetase</fullName>
            <shortName evidence="15">PS</shortName>
            <ecNumber evidence="15">6.3.2.1</ecNumber>
        </recommendedName>
        <alternativeName>
            <fullName evidence="15">Pantoate--beta-alanine ligase</fullName>
        </alternativeName>
        <alternativeName>
            <fullName evidence="15">Pantoate-activating enzyme</fullName>
        </alternativeName>
    </domain>
    <domain>
        <recommendedName>
            <fullName evidence="15">Cytidylate kinase</fullName>
            <shortName evidence="15">CK</shortName>
            <ecNumber evidence="15">2.7.4.25</ecNumber>
        </recommendedName>
        <alternativeName>
            <fullName evidence="15">Cytidine monophosphate kinase</fullName>
            <shortName evidence="15">CMP kinase</shortName>
        </alternativeName>
    </domain>
</protein>
<dbReference type="KEGG" id="pmj:P9211_17111"/>
<dbReference type="InterPro" id="IPR027417">
    <property type="entry name" value="P-loop_NTPase"/>
</dbReference>
<dbReference type="RefSeq" id="WP_012196262.1">
    <property type="nucleotide sequence ID" value="NC_009976.1"/>
</dbReference>
<dbReference type="PANTHER" id="PTHR21299">
    <property type="entry name" value="CYTIDYLATE KINASE/PANTOATE-BETA-ALANINE LIGASE"/>
    <property type="match status" value="1"/>
</dbReference>
<evidence type="ECO:0000313" key="18">
    <source>
        <dbReference type="Proteomes" id="UP000000788"/>
    </source>
</evidence>
<feature type="binding site" evidence="15">
    <location>
        <begin position="191"/>
        <end position="194"/>
    </location>
    <ligand>
        <name>ATP</name>
        <dbReference type="ChEBI" id="CHEBI:30616"/>
    </ligand>
</feature>
<dbReference type="EC" id="2.7.4.25" evidence="15"/>
<feature type="binding site" evidence="15">
    <location>
        <position position="65"/>
    </location>
    <ligand>
        <name>(R)-pantoate</name>
        <dbReference type="ChEBI" id="CHEBI:15980"/>
    </ligand>
</feature>
<dbReference type="OrthoDB" id="9773087at2"/>